<gene>
    <name evidence="2" type="ORF">AAH991_30805</name>
</gene>
<protein>
    <submittedName>
        <fullName evidence="2">Uncharacterized protein</fullName>
    </submittedName>
</protein>
<evidence type="ECO:0000256" key="1">
    <source>
        <dbReference type="SAM" id="MobiDB-lite"/>
    </source>
</evidence>
<dbReference type="RefSeq" id="WP_346229427.1">
    <property type="nucleotide sequence ID" value="NZ_JBDJAW010000034.1"/>
</dbReference>
<feature type="region of interest" description="Disordered" evidence="1">
    <location>
        <begin position="1"/>
        <end position="31"/>
    </location>
</feature>
<dbReference type="EMBL" id="JBDJAW010000034">
    <property type="protein sequence ID" value="MEN3539537.1"/>
    <property type="molecule type" value="Genomic_DNA"/>
</dbReference>
<organism evidence="2 3">
    <name type="scientific">Microbispora maris</name>
    <dbReference type="NCBI Taxonomy" id="3144104"/>
    <lineage>
        <taxon>Bacteria</taxon>
        <taxon>Bacillati</taxon>
        <taxon>Actinomycetota</taxon>
        <taxon>Actinomycetes</taxon>
        <taxon>Streptosporangiales</taxon>
        <taxon>Streptosporangiaceae</taxon>
        <taxon>Microbispora</taxon>
    </lineage>
</organism>
<name>A0ABV0AZJ3_9ACTN</name>
<comment type="caution">
    <text evidence="2">The sequence shown here is derived from an EMBL/GenBank/DDBJ whole genome shotgun (WGS) entry which is preliminary data.</text>
</comment>
<sequence length="88" mass="9548">MARVTRPIAPLDVRRPATSPHPTQGAPREDLAAAGHVEAAVVVAGLDDRAARPLGRRYGRDAVFAWTPDTWRLLSCRDTRSAAFGWTA</sequence>
<keyword evidence="3" id="KW-1185">Reference proteome</keyword>
<evidence type="ECO:0000313" key="3">
    <source>
        <dbReference type="Proteomes" id="UP001447516"/>
    </source>
</evidence>
<evidence type="ECO:0000313" key="2">
    <source>
        <dbReference type="EMBL" id="MEN3539537.1"/>
    </source>
</evidence>
<proteinExistence type="predicted"/>
<dbReference type="Proteomes" id="UP001447516">
    <property type="component" value="Unassembled WGS sequence"/>
</dbReference>
<accession>A0ABV0AZJ3</accession>
<reference evidence="2 3" key="1">
    <citation type="submission" date="2024-05" db="EMBL/GenBank/DDBJ databases">
        <title>Microbispora sp.ZYX-F-249.</title>
        <authorList>
            <person name="Xie H."/>
        </authorList>
    </citation>
    <scope>NUCLEOTIDE SEQUENCE [LARGE SCALE GENOMIC DNA]</scope>
    <source>
        <strain evidence="2 3">ZYX-F-249</strain>
    </source>
</reference>